<dbReference type="eggNOG" id="COG1403">
    <property type="taxonomic scope" value="Bacteria"/>
</dbReference>
<dbReference type="STRING" id="1236973.JCM9157_4810"/>
<evidence type="ECO:0008006" key="3">
    <source>
        <dbReference type="Google" id="ProtNLM"/>
    </source>
</evidence>
<protein>
    <recommendedName>
        <fullName evidence="3">HNH endonuclease</fullName>
    </recommendedName>
</protein>
<evidence type="ECO:0000313" key="1">
    <source>
        <dbReference type="EMBL" id="GAE37505.1"/>
    </source>
</evidence>
<reference evidence="1 2" key="1">
    <citation type="journal article" date="2014" name="Genome Announc.">
        <title>Draft Genome Sequences of Three Alkaliphilic Bacillus Strains, Bacillus wakoensis JCM 9140T, Bacillus akibai JCM 9157T, and Bacillus hemicellulosilyticus JCM 9152T.</title>
        <authorList>
            <person name="Yuki M."/>
            <person name="Oshima K."/>
            <person name="Suda W."/>
            <person name="Oshida Y."/>
            <person name="Kitamura K."/>
            <person name="Iida T."/>
            <person name="Hattori M."/>
            <person name="Ohkuma M."/>
        </authorList>
    </citation>
    <scope>NUCLEOTIDE SEQUENCE [LARGE SCALE GENOMIC DNA]</scope>
    <source>
        <strain evidence="1 2">JCM 9157</strain>
    </source>
</reference>
<name>W4QZF1_HALA3</name>
<dbReference type="Proteomes" id="UP000018896">
    <property type="component" value="Unassembled WGS sequence"/>
</dbReference>
<gene>
    <name evidence="1" type="ORF">JCM9157_4810</name>
</gene>
<comment type="caution">
    <text evidence="1">The sequence shown here is derived from an EMBL/GenBank/DDBJ whole genome shotgun (WGS) entry which is preliminary data.</text>
</comment>
<proteinExistence type="predicted"/>
<dbReference type="RefSeq" id="WP_035668379.1">
    <property type="nucleotide sequence ID" value="NZ_BAUV01000081.1"/>
</dbReference>
<keyword evidence="2" id="KW-1185">Reference proteome</keyword>
<dbReference type="AlphaFoldDB" id="W4QZF1"/>
<dbReference type="Gene3D" id="1.10.30.50">
    <property type="match status" value="1"/>
</dbReference>
<dbReference type="EMBL" id="BAUV01000081">
    <property type="protein sequence ID" value="GAE37505.1"/>
    <property type="molecule type" value="Genomic_DNA"/>
</dbReference>
<dbReference type="OrthoDB" id="9816185at2"/>
<accession>W4QZF1</accession>
<sequence>MWKIKNDINEMYLRKFEAEVTIPVFNMIRDITTEIRTGRIKLPLKSKEIWKNTSIFTEASEKQKRLFTHIMQRTISGRKLEDIIYIIVTNCTLDYVEDMYQTYLEQNAKIKNGNYDVDYKIVDEFYRLIFIDFYYSNFFTDDIIWSTISGDNYNRSSFHRNFRTDNKLAVCPYCDIDTTRSISNNNIEHFLPKSKYPFLAMNPLNLISSCIACNKAHEGKGEKVSDPPIITPYNEMIGEFAEFDIDFEAEQITLRNKGGQAHHNYFNLLKLYTRYSDSFIFECVDGAAHSLFETLSNYQAPSKEAIEAYIKRREKREGLSFALKSAISKYPHYQSY</sequence>
<organism evidence="1 2">
    <name type="scientific">Halalkalibacter akibai (strain ATCC 43226 / DSM 21942 / CIP 109018 / JCM 9157 / 1139)</name>
    <name type="common">Bacillus akibai</name>
    <dbReference type="NCBI Taxonomy" id="1236973"/>
    <lineage>
        <taxon>Bacteria</taxon>
        <taxon>Bacillati</taxon>
        <taxon>Bacillota</taxon>
        <taxon>Bacilli</taxon>
        <taxon>Bacillales</taxon>
        <taxon>Bacillaceae</taxon>
        <taxon>Halalkalibacter</taxon>
    </lineage>
</organism>
<evidence type="ECO:0000313" key="2">
    <source>
        <dbReference type="Proteomes" id="UP000018896"/>
    </source>
</evidence>